<evidence type="ECO:0000259" key="1">
    <source>
        <dbReference type="Pfam" id="PF06985"/>
    </source>
</evidence>
<evidence type="ECO:0000313" key="3">
    <source>
        <dbReference type="Proteomes" id="UP000326198"/>
    </source>
</evidence>
<keyword evidence="3" id="KW-1185">Reference proteome</keyword>
<dbReference type="Pfam" id="PF06985">
    <property type="entry name" value="HET"/>
    <property type="match status" value="1"/>
</dbReference>
<proteinExistence type="predicted"/>
<dbReference type="InterPro" id="IPR010730">
    <property type="entry name" value="HET"/>
</dbReference>
<evidence type="ECO:0000313" key="2">
    <source>
        <dbReference type="EMBL" id="KAE8374900.1"/>
    </source>
</evidence>
<sequence length="734" mass="84885">MLRRSTRNRKRRLSSDHRVIQQKLKSRHSCSEQLSNHHHINHMKQTGGPLCEECELVVSTISNNSFPVVKEAGVTVCANVPYIATECCSMCQFIHYNIQRYNLEKNTSFELRLFSSRKSFSWLYRSRAKGLDTPIILAVVPQYFFTREGSASDFIRNCVPEFLISAYHDLSPFCISGLSIDAMNVDFGFIHKSLSYCAAHHCCGRPAYSIQGCITVYDYKNDCTVDVELPCLYIALSYVWGDSGRKEYGRYNRRPQVLEDLIAIAEQLKIPYVWVDKYCIDQTNPHKKQQQLNSMHAIYNNAYLTVVDGAGSDMHCGLSGISRPRTGGQVRVQFGGQLWISTLRNPQTSIQNSPWNSRGWTYQEAIASPRLLIFTEEQVYFECKAMRCWETLYISLDSHHCKNKSQFKGSLCEPLFCQETRNPTKFEQWTDFPRYIKNYTCRTLTNSYDALNAITGVLGFLEKGGKKLFNFWGIPLFSFFPRHPSALASGMAWTLENRKCEGSWRPILRRRTFPSWSWTGWEGVVGWEGVAGSFDLGNFYYIGVSIRIQTEKDSERSVPWETFWESEGGMEMDRRTNHWASGLGLKEEYNYPWLEITTEVIKVSLKYIPPCDIEKMTAETPELNGYLKAGFFIEPPNDDPSGSCITPIAFPHDCYPELSVENADAICRQQWDCMLLGYIPEVKQRYSRSSFPFVIMLNHDRRREVTERVWAGRLFWRDGWKDICDIEKRCVRLY</sequence>
<gene>
    <name evidence="2" type="ORF">BDV26DRAFT_269001</name>
</gene>
<dbReference type="EMBL" id="ML736272">
    <property type="protein sequence ID" value="KAE8374900.1"/>
    <property type="molecule type" value="Genomic_DNA"/>
</dbReference>
<dbReference type="AlphaFoldDB" id="A0A5N7B198"/>
<protein>
    <submittedName>
        <fullName evidence="2">HET-domain-containing protein</fullName>
    </submittedName>
</protein>
<reference evidence="2 3" key="1">
    <citation type="submission" date="2019-04" db="EMBL/GenBank/DDBJ databases">
        <title>Friends and foes A comparative genomics studyof 23 Aspergillus species from section Flavi.</title>
        <authorList>
            <consortium name="DOE Joint Genome Institute"/>
            <person name="Kjaerbolling I."/>
            <person name="Vesth T."/>
            <person name="Frisvad J.C."/>
            <person name="Nybo J.L."/>
            <person name="Theobald S."/>
            <person name="Kildgaard S."/>
            <person name="Isbrandt T."/>
            <person name="Kuo A."/>
            <person name="Sato A."/>
            <person name="Lyhne E.K."/>
            <person name="Kogle M.E."/>
            <person name="Wiebenga A."/>
            <person name="Kun R.S."/>
            <person name="Lubbers R.J."/>
            <person name="Makela M.R."/>
            <person name="Barry K."/>
            <person name="Chovatia M."/>
            <person name="Clum A."/>
            <person name="Daum C."/>
            <person name="Haridas S."/>
            <person name="He G."/>
            <person name="LaButti K."/>
            <person name="Lipzen A."/>
            <person name="Mondo S."/>
            <person name="Riley R."/>
            <person name="Salamov A."/>
            <person name="Simmons B.A."/>
            <person name="Magnuson J.K."/>
            <person name="Henrissat B."/>
            <person name="Mortensen U.H."/>
            <person name="Larsen T.O."/>
            <person name="Devries R.P."/>
            <person name="Grigoriev I.V."/>
            <person name="Machida M."/>
            <person name="Baker S.E."/>
            <person name="Andersen M.R."/>
        </authorList>
    </citation>
    <scope>NUCLEOTIDE SEQUENCE [LARGE SCALE GENOMIC DNA]</scope>
    <source>
        <strain evidence="2 3">IBT 29228</strain>
    </source>
</reference>
<dbReference type="PANTHER" id="PTHR33112:SF1">
    <property type="entry name" value="HETEROKARYON INCOMPATIBILITY DOMAIN-CONTAINING PROTEIN"/>
    <property type="match status" value="1"/>
</dbReference>
<accession>A0A5N7B198</accession>
<dbReference type="PANTHER" id="PTHR33112">
    <property type="entry name" value="DOMAIN PROTEIN, PUTATIVE-RELATED"/>
    <property type="match status" value="1"/>
</dbReference>
<name>A0A5N7B198_9EURO</name>
<feature type="domain" description="Heterokaryon incompatibility" evidence="1">
    <location>
        <begin position="233"/>
        <end position="364"/>
    </location>
</feature>
<dbReference type="OrthoDB" id="5135333at2759"/>
<organism evidence="2 3">
    <name type="scientific">Aspergillus bertholletiae</name>
    <dbReference type="NCBI Taxonomy" id="1226010"/>
    <lineage>
        <taxon>Eukaryota</taxon>
        <taxon>Fungi</taxon>
        <taxon>Dikarya</taxon>
        <taxon>Ascomycota</taxon>
        <taxon>Pezizomycotina</taxon>
        <taxon>Eurotiomycetes</taxon>
        <taxon>Eurotiomycetidae</taxon>
        <taxon>Eurotiales</taxon>
        <taxon>Aspergillaceae</taxon>
        <taxon>Aspergillus</taxon>
        <taxon>Aspergillus subgen. Circumdati</taxon>
    </lineage>
</organism>
<dbReference type="Proteomes" id="UP000326198">
    <property type="component" value="Unassembled WGS sequence"/>
</dbReference>